<evidence type="ECO:0000313" key="2">
    <source>
        <dbReference type="EMBL" id="OII77142.1"/>
    </source>
</evidence>
<accession>A0A1J4MSJ3</accession>
<dbReference type="Gene3D" id="1.10.238.10">
    <property type="entry name" value="EF-hand"/>
    <property type="match status" value="1"/>
</dbReference>
<dbReference type="VEuPathDB" id="CryptoDB:cand_021240"/>
<dbReference type="EMBL" id="LRBS01000045">
    <property type="protein sequence ID" value="OII77142.1"/>
    <property type="molecule type" value="Genomic_DNA"/>
</dbReference>
<dbReference type="PROSITE" id="PS50222">
    <property type="entry name" value="EF_HAND_2"/>
    <property type="match status" value="1"/>
</dbReference>
<keyword evidence="3" id="KW-1185">Reference proteome</keyword>
<reference evidence="2 3" key="1">
    <citation type="submission" date="2016-10" db="EMBL/GenBank/DDBJ databases">
        <title>Reductive evolution of mitochondrial metabolism and differential evolution of invasion-related proteins in Cryptosporidium.</title>
        <authorList>
            <person name="Liu S."/>
            <person name="Roellig D.M."/>
            <person name="Guo Y."/>
            <person name="Li N."/>
            <person name="Frace M.A."/>
            <person name="Tang K."/>
            <person name="Zhang L."/>
            <person name="Feng Y."/>
            <person name="Xiao L."/>
        </authorList>
    </citation>
    <scope>NUCLEOTIDE SEQUENCE [LARGE SCALE GENOMIC DNA]</scope>
    <source>
        <strain evidence="2">30847</strain>
    </source>
</reference>
<sequence length="147" mass="16602">MPKLELKNCASICDINSDDNYDSKSAHELLVLAGYYVSHEEVVKYMETLNKSNLNLVDIENFISKNVGKDIPKVDMIRDLLKSLDINNSDNIDVSTLKYGLSSLGNDKLNDLEIENLFKILGISKDTEIMSIKTTVENLEKVLKLFD</sequence>
<dbReference type="AlphaFoldDB" id="A0A1J4MSJ3"/>
<protein>
    <recommendedName>
        <fullName evidence="1">EF-hand domain-containing protein</fullName>
    </recommendedName>
</protein>
<feature type="domain" description="EF-hand" evidence="1">
    <location>
        <begin position="72"/>
        <end position="107"/>
    </location>
</feature>
<proteinExistence type="predicted"/>
<dbReference type="RefSeq" id="XP_067068988.1">
    <property type="nucleotide sequence ID" value="XM_067212354.1"/>
</dbReference>
<evidence type="ECO:0000259" key="1">
    <source>
        <dbReference type="PROSITE" id="PS50222"/>
    </source>
</evidence>
<dbReference type="GO" id="GO:0005509">
    <property type="term" value="F:calcium ion binding"/>
    <property type="evidence" value="ECO:0007669"/>
    <property type="project" value="InterPro"/>
</dbReference>
<organism evidence="2 3">
    <name type="scientific">Cryptosporidium andersoni</name>
    <dbReference type="NCBI Taxonomy" id="117008"/>
    <lineage>
        <taxon>Eukaryota</taxon>
        <taxon>Sar</taxon>
        <taxon>Alveolata</taxon>
        <taxon>Apicomplexa</taxon>
        <taxon>Conoidasida</taxon>
        <taxon>Coccidia</taxon>
        <taxon>Eucoccidiorida</taxon>
        <taxon>Eimeriorina</taxon>
        <taxon>Cryptosporidiidae</taxon>
        <taxon>Cryptosporidium</taxon>
    </lineage>
</organism>
<dbReference type="GeneID" id="92366308"/>
<dbReference type="OrthoDB" id="270584at2759"/>
<dbReference type="InterPro" id="IPR002048">
    <property type="entry name" value="EF_hand_dom"/>
</dbReference>
<comment type="caution">
    <text evidence="2">The sequence shown here is derived from an EMBL/GenBank/DDBJ whole genome shotgun (WGS) entry which is preliminary data.</text>
</comment>
<evidence type="ECO:0000313" key="3">
    <source>
        <dbReference type="Proteomes" id="UP000186804"/>
    </source>
</evidence>
<dbReference type="Proteomes" id="UP000186804">
    <property type="component" value="Unassembled WGS sequence"/>
</dbReference>
<name>A0A1J4MSJ3_9CRYT</name>
<gene>
    <name evidence="2" type="ORF">cand_021240</name>
</gene>
<dbReference type="InterPro" id="IPR011992">
    <property type="entry name" value="EF-hand-dom_pair"/>
</dbReference>
<dbReference type="SUPFAM" id="SSF47473">
    <property type="entry name" value="EF-hand"/>
    <property type="match status" value="1"/>
</dbReference>